<name>A0ABS6B9S8_9NOCA</name>
<organism evidence="1 2">
    <name type="scientific">Nocardia albiluteola</name>
    <dbReference type="NCBI Taxonomy" id="2842303"/>
    <lineage>
        <taxon>Bacteria</taxon>
        <taxon>Bacillati</taxon>
        <taxon>Actinomycetota</taxon>
        <taxon>Actinomycetes</taxon>
        <taxon>Mycobacteriales</taxon>
        <taxon>Nocardiaceae</taxon>
        <taxon>Nocardia</taxon>
    </lineage>
</organism>
<gene>
    <name evidence="1" type="ORF">KO481_36720</name>
</gene>
<dbReference type="RefSeq" id="WP_215923140.1">
    <property type="nucleotide sequence ID" value="NZ_JAHKNI010000018.1"/>
</dbReference>
<proteinExistence type="predicted"/>
<keyword evidence="2" id="KW-1185">Reference proteome</keyword>
<protein>
    <recommendedName>
        <fullName evidence="3">Trm112 family protein</fullName>
    </recommendedName>
</protein>
<dbReference type="EMBL" id="JAHKNI010000018">
    <property type="protein sequence ID" value="MBU3067052.1"/>
    <property type="molecule type" value="Genomic_DNA"/>
</dbReference>
<comment type="caution">
    <text evidence="1">The sequence shown here is derived from an EMBL/GenBank/DDBJ whole genome shotgun (WGS) entry which is preliminary data.</text>
</comment>
<sequence length="53" mass="5939">MQTPKSGPITLIACPRDRLIISDPAVRYRPEQIPGRHYLVTPVSPSEQPEPTE</sequence>
<evidence type="ECO:0000313" key="1">
    <source>
        <dbReference type="EMBL" id="MBU3067052.1"/>
    </source>
</evidence>
<evidence type="ECO:0008006" key="3">
    <source>
        <dbReference type="Google" id="ProtNLM"/>
    </source>
</evidence>
<dbReference type="Proteomes" id="UP000733379">
    <property type="component" value="Unassembled WGS sequence"/>
</dbReference>
<evidence type="ECO:0000313" key="2">
    <source>
        <dbReference type="Proteomes" id="UP000733379"/>
    </source>
</evidence>
<reference evidence="1 2" key="1">
    <citation type="submission" date="2021-06" db="EMBL/GenBank/DDBJ databases">
        <title>Actinomycetes sequencing.</title>
        <authorList>
            <person name="Shan Q."/>
        </authorList>
    </citation>
    <scope>NUCLEOTIDE SEQUENCE [LARGE SCALE GENOMIC DNA]</scope>
    <source>
        <strain evidence="1 2">NEAU-G5</strain>
    </source>
</reference>
<accession>A0ABS6B9S8</accession>